<dbReference type="SUPFAM" id="SSF51182">
    <property type="entry name" value="RmlC-like cupins"/>
    <property type="match status" value="1"/>
</dbReference>
<dbReference type="AlphaFoldDB" id="A0A810PZ94"/>
<dbReference type="Pfam" id="PF07883">
    <property type="entry name" value="Cupin_2"/>
    <property type="match status" value="1"/>
</dbReference>
<dbReference type="InterPro" id="IPR011051">
    <property type="entry name" value="RmlC_Cupin_sf"/>
</dbReference>
<evidence type="ECO:0000313" key="4">
    <source>
        <dbReference type="Proteomes" id="UP000681343"/>
    </source>
</evidence>
<sequence length="110" mass="11828">MFLDFSSMQEVAVPHFKGGEGQALVRKFEDEQGKILILTLPAGSTIGLHVHEGSYEVMHFLSGTGVCTDDGRTVDIRPGMTHYCPPGHSHSVVNTGTEPLVILGVVPNVK</sequence>
<reference evidence="3" key="1">
    <citation type="submission" date="2020-09" db="EMBL/GenBank/DDBJ databases">
        <title>New species isolated from human feces.</title>
        <authorList>
            <person name="Kitahara M."/>
            <person name="Shigeno Y."/>
            <person name="Shime M."/>
            <person name="Matsumoto Y."/>
            <person name="Nakamura S."/>
            <person name="Motooka D."/>
            <person name="Fukuoka S."/>
            <person name="Nishikawa H."/>
            <person name="Benno Y."/>
        </authorList>
    </citation>
    <scope>NUCLEOTIDE SEQUENCE</scope>
    <source>
        <strain evidence="3">MM35</strain>
    </source>
</reference>
<dbReference type="InterPro" id="IPR014710">
    <property type="entry name" value="RmlC-like_jellyroll"/>
</dbReference>
<dbReference type="InterPro" id="IPR013096">
    <property type="entry name" value="Cupin_2"/>
</dbReference>
<organism evidence="3 4">
    <name type="scientific">Vescimonas fastidiosa</name>
    <dbReference type="NCBI Taxonomy" id="2714353"/>
    <lineage>
        <taxon>Bacteria</taxon>
        <taxon>Bacillati</taxon>
        <taxon>Bacillota</taxon>
        <taxon>Clostridia</taxon>
        <taxon>Eubacteriales</taxon>
        <taxon>Oscillospiraceae</taxon>
        <taxon>Vescimonas</taxon>
    </lineage>
</organism>
<name>A0A810PZ94_9FIRM</name>
<dbReference type="KEGG" id="vfa:MM35RIKEN_11980"/>
<protein>
    <recommendedName>
        <fullName evidence="2">Cupin type-2 domain-containing protein</fullName>
    </recommendedName>
</protein>
<dbReference type="Proteomes" id="UP000681343">
    <property type="component" value="Chromosome"/>
</dbReference>
<dbReference type="InterPro" id="IPR051610">
    <property type="entry name" value="GPI/OXD"/>
</dbReference>
<dbReference type="EMBL" id="AP023415">
    <property type="protein sequence ID" value="BCK79006.1"/>
    <property type="molecule type" value="Genomic_DNA"/>
</dbReference>
<feature type="domain" description="Cupin type-2" evidence="2">
    <location>
        <begin position="37"/>
        <end position="105"/>
    </location>
</feature>
<dbReference type="RefSeq" id="WP_212820158.1">
    <property type="nucleotide sequence ID" value="NZ_AP023415.1"/>
</dbReference>
<evidence type="ECO:0000259" key="2">
    <source>
        <dbReference type="Pfam" id="PF07883"/>
    </source>
</evidence>
<keyword evidence="1" id="KW-0479">Metal-binding</keyword>
<dbReference type="Gene3D" id="2.60.120.10">
    <property type="entry name" value="Jelly Rolls"/>
    <property type="match status" value="1"/>
</dbReference>
<keyword evidence="4" id="KW-1185">Reference proteome</keyword>
<dbReference type="PANTHER" id="PTHR35848">
    <property type="entry name" value="OXALATE-BINDING PROTEIN"/>
    <property type="match status" value="1"/>
</dbReference>
<gene>
    <name evidence="3" type="ORF">MM35RIKEN_11980</name>
</gene>
<accession>A0A810PZ94</accession>
<proteinExistence type="predicted"/>
<dbReference type="GO" id="GO:0046872">
    <property type="term" value="F:metal ion binding"/>
    <property type="evidence" value="ECO:0007669"/>
    <property type="project" value="UniProtKB-KW"/>
</dbReference>
<dbReference type="PANTHER" id="PTHR35848:SF6">
    <property type="entry name" value="CUPIN TYPE-2 DOMAIN-CONTAINING PROTEIN"/>
    <property type="match status" value="1"/>
</dbReference>
<evidence type="ECO:0000313" key="3">
    <source>
        <dbReference type="EMBL" id="BCK79006.1"/>
    </source>
</evidence>
<evidence type="ECO:0000256" key="1">
    <source>
        <dbReference type="ARBA" id="ARBA00022723"/>
    </source>
</evidence>